<evidence type="ECO:0000313" key="8">
    <source>
        <dbReference type="EMBL" id="PKD43335.1"/>
    </source>
</evidence>
<organism evidence="8 9">
    <name type="scientific">Rhodohalobacter barkolensis</name>
    <dbReference type="NCBI Taxonomy" id="2053187"/>
    <lineage>
        <taxon>Bacteria</taxon>
        <taxon>Pseudomonadati</taxon>
        <taxon>Balneolota</taxon>
        <taxon>Balneolia</taxon>
        <taxon>Balneolales</taxon>
        <taxon>Balneolaceae</taxon>
        <taxon>Rhodohalobacter</taxon>
    </lineage>
</organism>
<dbReference type="InterPro" id="IPR003661">
    <property type="entry name" value="HisK_dim/P_dom"/>
</dbReference>
<dbReference type="GO" id="GO:0000155">
    <property type="term" value="F:phosphorelay sensor kinase activity"/>
    <property type="evidence" value="ECO:0007669"/>
    <property type="project" value="InterPro"/>
</dbReference>
<dbReference type="CDD" id="cd00082">
    <property type="entry name" value="HisKA"/>
    <property type="match status" value="1"/>
</dbReference>
<evidence type="ECO:0000256" key="3">
    <source>
        <dbReference type="ARBA" id="ARBA00022553"/>
    </source>
</evidence>
<dbReference type="InterPro" id="IPR036097">
    <property type="entry name" value="HisK_dim/P_sf"/>
</dbReference>
<keyword evidence="5" id="KW-0812">Transmembrane</keyword>
<proteinExistence type="predicted"/>
<feature type="signal peptide" evidence="6">
    <location>
        <begin position="1"/>
        <end position="26"/>
    </location>
</feature>
<dbReference type="SMART" id="SM00388">
    <property type="entry name" value="HisKA"/>
    <property type="match status" value="1"/>
</dbReference>
<dbReference type="SUPFAM" id="SSF55874">
    <property type="entry name" value="ATPase domain of HSP90 chaperone/DNA topoisomerase II/histidine kinase"/>
    <property type="match status" value="1"/>
</dbReference>
<dbReference type="InterPro" id="IPR015943">
    <property type="entry name" value="WD40/YVTN_repeat-like_dom_sf"/>
</dbReference>
<feature type="transmembrane region" description="Helical" evidence="5">
    <location>
        <begin position="808"/>
        <end position="827"/>
    </location>
</feature>
<reference evidence="8 9" key="1">
    <citation type="submission" date="2017-11" db="EMBL/GenBank/DDBJ databases">
        <title>Rhodohalobacter 15182 sp. nov., isolated from a salt lake.</title>
        <authorList>
            <person name="Han S."/>
        </authorList>
    </citation>
    <scope>NUCLEOTIDE SEQUENCE [LARGE SCALE GENOMIC DNA]</scope>
    <source>
        <strain evidence="8 9">15182</strain>
    </source>
</reference>
<dbReference type="InterPro" id="IPR003594">
    <property type="entry name" value="HATPase_dom"/>
</dbReference>
<dbReference type="PRINTS" id="PR00344">
    <property type="entry name" value="BCTRLSENSOR"/>
</dbReference>
<dbReference type="PROSITE" id="PS50109">
    <property type="entry name" value="HIS_KIN"/>
    <property type="match status" value="1"/>
</dbReference>
<dbReference type="PANTHER" id="PTHR43547">
    <property type="entry name" value="TWO-COMPONENT HISTIDINE KINASE"/>
    <property type="match status" value="1"/>
</dbReference>
<dbReference type="InterPro" id="IPR004358">
    <property type="entry name" value="Sig_transdc_His_kin-like_C"/>
</dbReference>
<evidence type="ECO:0000256" key="5">
    <source>
        <dbReference type="SAM" id="Phobius"/>
    </source>
</evidence>
<evidence type="ECO:0000259" key="7">
    <source>
        <dbReference type="PROSITE" id="PS50109"/>
    </source>
</evidence>
<keyword evidence="6" id="KW-0732">Signal</keyword>
<dbReference type="SUPFAM" id="SSF47384">
    <property type="entry name" value="Homodimeric domain of signal transducing histidine kinase"/>
    <property type="match status" value="1"/>
</dbReference>
<name>A0A2N0VGL5_9BACT</name>
<accession>A0A2N0VGL5</accession>
<feature type="chain" id="PRO_5014949084" description="histidine kinase" evidence="6">
    <location>
        <begin position="27"/>
        <end position="1154"/>
    </location>
</feature>
<dbReference type="EMBL" id="PISP01000003">
    <property type="protein sequence ID" value="PKD43335.1"/>
    <property type="molecule type" value="Genomic_DNA"/>
</dbReference>
<keyword evidence="5" id="KW-0472">Membrane</keyword>
<evidence type="ECO:0000256" key="1">
    <source>
        <dbReference type="ARBA" id="ARBA00000085"/>
    </source>
</evidence>
<dbReference type="Gene3D" id="2.60.40.10">
    <property type="entry name" value="Immunoglobulins"/>
    <property type="match status" value="1"/>
</dbReference>
<dbReference type="Pfam" id="PF07494">
    <property type="entry name" value="Reg_prop"/>
    <property type="match status" value="1"/>
</dbReference>
<gene>
    <name evidence="8" type="ORF">CWD77_12050</name>
</gene>
<dbReference type="AlphaFoldDB" id="A0A2N0VGL5"/>
<protein>
    <recommendedName>
        <fullName evidence="2">histidine kinase</fullName>
        <ecNumber evidence="2">2.7.13.3</ecNumber>
    </recommendedName>
</protein>
<keyword evidence="9" id="KW-1185">Reference proteome</keyword>
<feature type="domain" description="Histidine kinase" evidence="7">
    <location>
        <begin position="908"/>
        <end position="1147"/>
    </location>
</feature>
<dbReference type="Proteomes" id="UP000233398">
    <property type="component" value="Unassembled WGS sequence"/>
</dbReference>
<dbReference type="Pfam" id="PF02518">
    <property type="entry name" value="HATPase_c"/>
    <property type="match status" value="1"/>
</dbReference>
<dbReference type="PANTHER" id="PTHR43547:SF2">
    <property type="entry name" value="HYBRID SIGNAL TRANSDUCTION HISTIDINE KINASE C"/>
    <property type="match status" value="1"/>
</dbReference>
<comment type="catalytic activity">
    <reaction evidence="1">
        <text>ATP + protein L-histidine = ADP + protein N-phospho-L-histidine.</text>
        <dbReference type="EC" id="2.7.13.3"/>
    </reaction>
</comment>
<dbReference type="InterPro" id="IPR013783">
    <property type="entry name" value="Ig-like_fold"/>
</dbReference>
<comment type="caution">
    <text evidence="8">The sequence shown here is derived from an EMBL/GenBank/DDBJ whole genome shotgun (WGS) entry which is preliminary data.</text>
</comment>
<dbReference type="SMART" id="SM00387">
    <property type="entry name" value="HATPase_c"/>
    <property type="match status" value="1"/>
</dbReference>
<evidence type="ECO:0000256" key="2">
    <source>
        <dbReference type="ARBA" id="ARBA00012438"/>
    </source>
</evidence>
<evidence type="ECO:0000313" key="9">
    <source>
        <dbReference type="Proteomes" id="UP000233398"/>
    </source>
</evidence>
<dbReference type="EC" id="2.7.13.3" evidence="2"/>
<sequence length="1154" mass="128204">MCDSFMKRTILSLVALIALLPGASEGQVLPFTHYTPENEVNPLPSAEVTSVYQDKLGYMWFSIYSSGIVRYDGVKMEVYGLDDGLSDLYIWDLKEDSTGRLWISSNAGIVVSEEPLDKYGIGEKVRFVNRFGDTELINVAVNHNNLDIDNDGIIWVGTENLGVVRYRFSSDSELESDTLSTTYDGSTVNVAVRSLVARKDNSVWVALLGGDLLKYENGIVSATYTTGSQIDVNILYESPYGTLWGVEQAGSIWKLDETNSEPNFIFLNSSATSNIQHITMGSDGILWVSREGTGLQKIDSDTNDLLTTYSRENGLLTEVIYSVFEDRENNIWIAQSGGVSKLRYNYKAFRNLTSTSIAGEKPVLPSPSVNSVLPSYHHNNPCTFWGGTAQGGVTCINSDFESESIQQDDGLTGNWVNGLAYDLSGRLWIGTSRGLNSISFSDSEPLSEASYSTDITLFDTSAKLSTYPASSVLAAEKLLILENSESQRTLESLWFPAYQEVYAVINDKFFTLAEKNNLPAAIFHAVAFDDEGYLWVGTRDRGIHRSTKPITYEGLSLNESSEQPDILFEPWWSVDLGAPSNQIEKMLWLDGMMWVGTPSGLSVLEGGTISTGYFISTSDGLPANNATSFAVSPVTGMVWVGTNNGLAEIDPETGSVLKTVSKVDGLVDNEVWFYGSVQFDPDGILYYGTAKGITLYNPPLDKINSTPPTLKLTQFATQEIDGERNEFTFEYAALSFGNERQVRYQTRLVGFSSEWTPLKTDTRINYTNLSAIFLPKTYRFEVIAYNEHEVPSTEALTFEFPVSPPLYLTWWAFLIYFILFSAGVFVVDRFQRARLLKKERDASHLREAQLKAETAEAQSKVLQAENELKAAELEKAKELEIAYHELKATQKRLIQAEKMASLGRLSTGIAHEIKNPLNFINNFSEVSKELVDELKIAIDNSDQEEIAYILKNLSFNTQKIDEHGKRADAIVRSMMQHSRGGQGDFESVQLNQLIKEFADLAYQGKKSLINNLDILIHTELDSTITEVNIIPQKVGQVLQNIVENAIDSTWEHKKNSDSDFRPEIKISSFQKNGHTVIKVSDNGPGIPEHIKEKIFEPFFTTKPTGEGTGLGLSLSYDFITQIHNGKLELGDSELGGAAFIIRLPNSTSNTGLLN</sequence>
<evidence type="ECO:0000256" key="4">
    <source>
        <dbReference type="SAM" id="Coils"/>
    </source>
</evidence>
<dbReference type="Gene3D" id="2.130.10.10">
    <property type="entry name" value="YVTN repeat-like/Quinoprotein amine dehydrogenase"/>
    <property type="match status" value="4"/>
</dbReference>
<dbReference type="Gene3D" id="3.30.565.10">
    <property type="entry name" value="Histidine kinase-like ATPase, C-terminal domain"/>
    <property type="match status" value="1"/>
</dbReference>
<dbReference type="InterPro" id="IPR011110">
    <property type="entry name" value="Reg_prop"/>
</dbReference>
<keyword evidence="5" id="KW-1133">Transmembrane helix</keyword>
<dbReference type="InterPro" id="IPR005467">
    <property type="entry name" value="His_kinase_dom"/>
</dbReference>
<keyword evidence="3" id="KW-0597">Phosphoprotein</keyword>
<dbReference type="Gene3D" id="1.10.287.130">
    <property type="match status" value="1"/>
</dbReference>
<feature type="coiled-coil region" evidence="4">
    <location>
        <begin position="845"/>
        <end position="896"/>
    </location>
</feature>
<dbReference type="SUPFAM" id="SSF63829">
    <property type="entry name" value="Calcium-dependent phosphotriesterase"/>
    <property type="match status" value="3"/>
</dbReference>
<dbReference type="OrthoDB" id="9809670at2"/>
<dbReference type="InterPro" id="IPR036890">
    <property type="entry name" value="HATPase_C_sf"/>
</dbReference>
<evidence type="ECO:0000256" key="6">
    <source>
        <dbReference type="SAM" id="SignalP"/>
    </source>
</evidence>
<keyword evidence="4" id="KW-0175">Coiled coil</keyword>